<evidence type="ECO:0000313" key="3">
    <source>
        <dbReference type="EMBL" id="TKR58654.1"/>
    </source>
</evidence>
<accession>A0A4U5LRM5</accession>
<evidence type="ECO:0000259" key="2">
    <source>
        <dbReference type="Pfam" id="PF02932"/>
    </source>
</evidence>
<reference evidence="3 4" key="1">
    <citation type="journal article" date="2015" name="Genome Biol.">
        <title>Comparative genomics of Steinernema reveals deeply conserved gene regulatory networks.</title>
        <authorList>
            <person name="Dillman A.R."/>
            <person name="Macchietto M."/>
            <person name="Porter C.F."/>
            <person name="Rogers A."/>
            <person name="Williams B."/>
            <person name="Antoshechkin I."/>
            <person name="Lee M.M."/>
            <person name="Goodwin Z."/>
            <person name="Lu X."/>
            <person name="Lewis E.E."/>
            <person name="Goodrich-Blair H."/>
            <person name="Stock S.P."/>
            <person name="Adams B.J."/>
            <person name="Sternberg P.W."/>
            <person name="Mortazavi A."/>
        </authorList>
    </citation>
    <scope>NUCLEOTIDE SEQUENCE [LARGE SCALE GENOMIC DNA]</scope>
    <source>
        <strain evidence="3 4">ALL</strain>
    </source>
</reference>
<feature type="domain" description="Neurotransmitter-gated ion-channel transmembrane" evidence="2">
    <location>
        <begin position="106"/>
        <end position="375"/>
    </location>
</feature>
<feature type="transmembrane region" description="Helical" evidence="1">
    <location>
        <begin position="121"/>
        <end position="144"/>
    </location>
</feature>
<dbReference type="InterPro" id="IPR006028">
    <property type="entry name" value="GABAA/Glycine_rcpt"/>
</dbReference>
<keyword evidence="1" id="KW-1133">Transmembrane helix</keyword>
<keyword evidence="4" id="KW-1185">Reference proteome</keyword>
<organism evidence="3 4">
    <name type="scientific">Steinernema carpocapsae</name>
    <name type="common">Entomopathogenic nematode</name>
    <dbReference type="NCBI Taxonomy" id="34508"/>
    <lineage>
        <taxon>Eukaryota</taxon>
        <taxon>Metazoa</taxon>
        <taxon>Ecdysozoa</taxon>
        <taxon>Nematoda</taxon>
        <taxon>Chromadorea</taxon>
        <taxon>Rhabditida</taxon>
        <taxon>Tylenchina</taxon>
        <taxon>Panagrolaimomorpha</taxon>
        <taxon>Strongyloidoidea</taxon>
        <taxon>Steinernematidae</taxon>
        <taxon>Steinernema</taxon>
    </lineage>
</organism>
<dbReference type="InterPro" id="IPR036719">
    <property type="entry name" value="Neuro-gated_channel_TM_sf"/>
</dbReference>
<dbReference type="InterPro" id="IPR038050">
    <property type="entry name" value="Neuro_actylchol_rec"/>
</dbReference>
<reference evidence="3 4" key="2">
    <citation type="journal article" date="2019" name="G3 (Bethesda)">
        <title>Hybrid Assembly of the Genome of the Entomopathogenic Nematode Steinernema carpocapsae Identifies the X-Chromosome.</title>
        <authorList>
            <person name="Serra L."/>
            <person name="Macchietto M."/>
            <person name="Macias-Munoz A."/>
            <person name="McGill C.J."/>
            <person name="Rodriguez I.M."/>
            <person name="Rodriguez B."/>
            <person name="Murad R."/>
            <person name="Mortazavi A."/>
        </authorList>
    </citation>
    <scope>NUCLEOTIDE SEQUENCE [LARGE SCALE GENOMIC DNA]</scope>
    <source>
        <strain evidence="3 4">ALL</strain>
    </source>
</reference>
<evidence type="ECO:0000313" key="4">
    <source>
        <dbReference type="Proteomes" id="UP000298663"/>
    </source>
</evidence>
<proteinExistence type="predicted"/>
<dbReference type="GO" id="GO:0005230">
    <property type="term" value="F:extracellular ligand-gated monoatomic ion channel activity"/>
    <property type="evidence" value="ECO:0007669"/>
    <property type="project" value="UniProtKB-ARBA"/>
</dbReference>
<dbReference type="EMBL" id="AZBU02000013">
    <property type="protein sequence ID" value="TKR58654.1"/>
    <property type="molecule type" value="Genomic_DNA"/>
</dbReference>
<comment type="caution">
    <text evidence="3">The sequence shown here is derived from an EMBL/GenBank/DDBJ whole genome shotgun (WGS) entry which is preliminary data.</text>
</comment>
<dbReference type="PRINTS" id="PR00253">
    <property type="entry name" value="GABAARECEPTR"/>
</dbReference>
<keyword evidence="1" id="KW-0812">Transmembrane</keyword>
<protein>
    <recommendedName>
        <fullName evidence="2">Neurotransmitter-gated ion-channel transmembrane domain-containing protein</fullName>
    </recommendedName>
</protein>
<name>A0A4U5LRM5_STECR</name>
<evidence type="ECO:0000256" key="1">
    <source>
        <dbReference type="SAM" id="Phobius"/>
    </source>
</evidence>
<dbReference type="Gene3D" id="1.20.58.390">
    <property type="entry name" value="Neurotransmitter-gated ion-channel transmembrane domain"/>
    <property type="match status" value="1"/>
</dbReference>
<dbReference type="GO" id="GO:0016020">
    <property type="term" value="C:membrane"/>
    <property type="evidence" value="ECO:0007669"/>
    <property type="project" value="InterPro"/>
</dbReference>
<dbReference type="SUPFAM" id="SSF90112">
    <property type="entry name" value="Neurotransmitter-gated ion-channel transmembrane pore"/>
    <property type="match status" value="1"/>
</dbReference>
<dbReference type="AlphaFoldDB" id="A0A4U5LRM5"/>
<dbReference type="InterPro" id="IPR006029">
    <property type="entry name" value="Neurotrans-gated_channel_TM"/>
</dbReference>
<sequence length="390" mass="45314">MDWKLVPQLLFSSVVFGSFLSCIPQFLFSRNCASSQWEHVIQIHNKDKTNGVEALLGCEQFLKQQIPDGLNVNISKSHLAFTILHYNQRHSDMHFKTLFKNQGNGVRFSLPQVSYAKAIDFWFGACMLFVFLALLEFALVNSFMRKSDKYEKLSKKFAAEKSEEKVLPMSVSALLRSHEKMQKERRGSLFPVMNGMREYSNPLSRMSPASKRKKYVDRKSSSKVKFEDEIVKNNGSTFEMREKGSVGRNNPIMMIDDDEKDRESNALLESLYDNMSVKTPEKIVREFSDEPVELLDDDSPMLFRKDSSDDPVWAEHAHVWATRPKPKRHSVAPNPELSEQYAEVSTMFSRRALNIDKSCRYVFPGFFILFNLFYWWFYTRPTAEEAAEQY</sequence>
<gene>
    <name evidence="3" type="ORF">L596_030069</name>
</gene>
<dbReference type="Gene3D" id="6.10.250.2810">
    <property type="match status" value="1"/>
</dbReference>
<dbReference type="GO" id="GO:0004888">
    <property type="term" value="F:transmembrane signaling receptor activity"/>
    <property type="evidence" value="ECO:0007669"/>
    <property type="project" value="InterPro"/>
</dbReference>
<dbReference type="Pfam" id="PF02932">
    <property type="entry name" value="Neur_chan_memb"/>
    <property type="match status" value="1"/>
</dbReference>
<dbReference type="Proteomes" id="UP000298663">
    <property type="component" value="Unassembled WGS sequence"/>
</dbReference>
<keyword evidence="1" id="KW-0472">Membrane</keyword>
<feature type="transmembrane region" description="Helical" evidence="1">
    <location>
        <begin position="359"/>
        <end position="377"/>
    </location>
</feature>
<dbReference type="PROSITE" id="PS51257">
    <property type="entry name" value="PROKAR_LIPOPROTEIN"/>
    <property type="match status" value="1"/>
</dbReference>